<keyword evidence="1" id="KW-0472">Membrane</keyword>
<dbReference type="Pfam" id="PF18184">
    <property type="entry name" value="SLATT_3"/>
    <property type="match status" value="1"/>
</dbReference>
<evidence type="ECO:0000313" key="5">
    <source>
        <dbReference type="Proteomes" id="UP001595833"/>
    </source>
</evidence>
<sequence length="297" mass="32107">MTARGLRDEDLPGLFEAADGASLDGQRHYVRTVRLRLLLAVAAAATGAVQLPFGRFDVAAIGTAVALAAVTVTELNLKSARPEDRWYDGRALAESAKSLAWKFSAGGKPFARTGDEQATERRFIEQMHKLLEDAPKTSIRPSGRPVVTEAMRALRAAPLAARKAAYLESRIADQQRWYAARAARNERNAGWWRAGLLSIEVAGICAALAKALGLVRFDLAGVVAAVIAAGTAWVSLRQLSTLARAYTFAANELAIVRGRLELVEDEAGWAGEVADAEEAVSREHTMWRASRTRPSSQ</sequence>
<feature type="transmembrane region" description="Helical" evidence="1">
    <location>
        <begin position="59"/>
        <end position="77"/>
    </location>
</feature>
<proteinExistence type="predicted"/>
<evidence type="ECO:0000259" key="3">
    <source>
        <dbReference type="Pfam" id="PF18184"/>
    </source>
</evidence>
<dbReference type="Pfam" id="PF18181">
    <property type="entry name" value="SLATT_1"/>
    <property type="match status" value="1"/>
</dbReference>
<evidence type="ECO:0000256" key="1">
    <source>
        <dbReference type="SAM" id="Phobius"/>
    </source>
</evidence>
<evidence type="ECO:0000259" key="2">
    <source>
        <dbReference type="Pfam" id="PF18181"/>
    </source>
</evidence>
<feature type="domain" description="SMODS and SLOG-associating 2TM effector" evidence="3">
    <location>
        <begin position="12"/>
        <end position="163"/>
    </location>
</feature>
<dbReference type="Proteomes" id="UP001595833">
    <property type="component" value="Unassembled WGS sequence"/>
</dbReference>
<dbReference type="RefSeq" id="WP_344037859.1">
    <property type="nucleotide sequence ID" value="NZ_BAAAKE010000009.1"/>
</dbReference>
<accession>A0ABV9XTT1</accession>
<feature type="transmembrane region" description="Helical" evidence="1">
    <location>
        <begin position="219"/>
        <end position="236"/>
    </location>
</feature>
<keyword evidence="1" id="KW-0812">Transmembrane</keyword>
<keyword evidence="5" id="KW-1185">Reference proteome</keyword>
<feature type="domain" description="SMODS and SLOG-associating 2TM effector" evidence="2">
    <location>
        <begin position="166"/>
        <end position="287"/>
    </location>
</feature>
<name>A0ABV9XTT1_9PSEU</name>
<organism evidence="4 5">
    <name type="scientific">Saccharothrix xinjiangensis</name>
    <dbReference type="NCBI Taxonomy" id="204798"/>
    <lineage>
        <taxon>Bacteria</taxon>
        <taxon>Bacillati</taxon>
        <taxon>Actinomycetota</taxon>
        <taxon>Actinomycetes</taxon>
        <taxon>Pseudonocardiales</taxon>
        <taxon>Pseudonocardiaceae</taxon>
        <taxon>Saccharothrix</taxon>
    </lineage>
</organism>
<dbReference type="NCBIfam" id="NF033634">
    <property type="entry name" value="SLATT_1"/>
    <property type="match status" value="1"/>
</dbReference>
<comment type="caution">
    <text evidence="4">The sequence shown here is derived from an EMBL/GenBank/DDBJ whole genome shotgun (WGS) entry which is preliminary data.</text>
</comment>
<dbReference type="NCBIfam" id="NF033610">
    <property type="entry name" value="SLATT_3"/>
    <property type="match status" value="1"/>
</dbReference>
<reference evidence="5" key="1">
    <citation type="journal article" date="2019" name="Int. J. Syst. Evol. Microbiol.">
        <title>The Global Catalogue of Microorganisms (GCM) 10K type strain sequencing project: providing services to taxonomists for standard genome sequencing and annotation.</title>
        <authorList>
            <consortium name="The Broad Institute Genomics Platform"/>
            <consortium name="The Broad Institute Genome Sequencing Center for Infectious Disease"/>
            <person name="Wu L."/>
            <person name="Ma J."/>
        </authorList>
    </citation>
    <scope>NUCLEOTIDE SEQUENCE [LARGE SCALE GENOMIC DNA]</scope>
    <source>
        <strain evidence="5">KCTC 12848</strain>
    </source>
</reference>
<keyword evidence="1" id="KW-1133">Transmembrane helix</keyword>
<protein>
    <submittedName>
        <fullName evidence="4">DUF4231 domain-containing protein</fullName>
    </submittedName>
</protein>
<gene>
    <name evidence="4" type="ORF">ACFPFM_03585</name>
</gene>
<dbReference type="InterPro" id="IPR040884">
    <property type="entry name" value="SLATT_1"/>
</dbReference>
<evidence type="ECO:0000313" key="4">
    <source>
        <dbReference type="EMBL" id="MFC5052833.1"/>
    </source>
</evidence>
<feature type="transmembrane region" description="Helical" evidence="1">
    <location>
        <begin position="35"/>
        <end position="53"/>
    </location>
</feature>
<dbReference type="InterPro" id="IPR041116">
    <property type="entry name" value="SLATT_3"/>
</dbReference>
<dbReference type="EMBL" id="JBHSJB010000004">
    <property type="protein sequence ID" value="MFC5052833.1"/>
    <property type="molecule type" value="Genomic_DNA"/>
</dbReference>
<feature type="transmembrane region" description="Helical" evidence="1">
    <location>
        <begin position="191"/>
        <end position="213"/>
    </location>
</feature>